<dbReference type="Proteomes" id="UP000271974">
    <property type="component" value="Unassembled WGS sequence"/>
</dbReference>
<keyword evidence="2" id="KW-1185">Reference proteome</keyword>
<accession>A0A433TNL9</accession>
<proteinExistence type="predicted"/>
<sequence length="196" mass="22117">MTPSITRTRTIQNRTLIWARWGLVCQILEIALSGENNNDTVSYFIFLTGFSAPLEITIDADIPSGMEKVIAEDNQNALQDENNPSANCSRISVLQCNSEIFKNKSQGQKQGIVHFKLSKTPSLRDSLQSSSILNVCLPQRQTNQLNNWQTVSLCSRTAHMFWICTGRHAFRGKLKQEYFSLRRALHPSGCVSTIRI</sequence>
<protein>
    <submittedName>
        <fullName evidence="1">Uncharacterized protein</fullName>
    </submittedName>
</protein>
<name>A0A433TNL9_ELYCH</name>
<reference evidence="1 2" key="1">
    <citation type="submission" date="2019-01" db="EMBL/GenBank/DDBJ databases">
        <title>A draft genome assembly of the solar-powered sea slug Elysia chlorotica.</title>
        <authorList>
            <person name="Cai H."/>
            <person name="Li Q."/>
            <person name="Fang X."/>
            <person name="Li J."/>
            <person name="Curtis N.E."/>
            <person name="Altenburger A."/>
            <person name="Shibata T."/>
            <person name="Feng M."/>
            <person name="Maeda T."/>
            <person name="Schwartz J.A."/>
            <person name="Shigenobu S."/>
            <person name="Lundholm N."/>
            <person name="Nishiyama T."/>
            <person name="Yang H."/>
            <person name="Hasebe M."/>
            <person name="Li S."/>
            <person name="Pierce S.K."/>
            <person name="Wang J."/>
        </authorList>
    </citation>
    <scope>NUCLEOTIDE SEQUENCE [LARGE SCALE GENOMIC DNA]</scope>
    <source>
        <strain evidence="1">EC2010</strain>
        <tissue evidence="1">Whole organism of an adult</tissue>
    </source>
</reference>
<dbReference type="OrthoDB" id="6154172at2759"/>
<dbReference type="AlphaFoldDB" id="A0A433TNL9"/>
<dbReference type="EMBL" id="RQTK01000255">
    <property type="protein sequence ID" value="RUS83173.1"/>
    <property type="molecule type" value="Genomic_DNA"/>
</dbReference>
<evidence type="ECO:0000313" key="1">
    <source>
        <dbReference type="EMBL" id="RUS83173.1"/>
    </source>
</evidence>
<organism evidence="1 2">
    <name type="scientific">Elysia chlorotica</name>
    <name type="common">Eastern emerald elysia</name>
    <name type="synonym">Sea slug</name>
    <dbReference type="NCBI Taxonomy" id="188477"/>
    <lineage>
        <taxon>Eukaryota</taxon>
        <taxon>Metazoa</taxon>
        <taxon>Spiralia</taxon>
        <taxon>Lophotrochozoa</taxon>
        <taxon>Mollusca</taxon>
        <taxon>Gastropoda</taxon>
        <taxon>Heterobranchia</taxon>
        <taxon>Euthyneura</taxon>
        <taxon>Panpulmonata</taxon>
        <taxon>Sacoglossa</taxon>
        <taxon>Placobranchoidea</taxon>
        <taxon>Plakobranchidae</taxon>
        <taxon>Elysia</taxon>
    </lineage>
</organism>
<evidence type="ECO:0000313" key="2">
    <source>
        <dbReference type="Proteomes" id="UP000271974"/>
    </source>
</evidence>
<gene>
    <name evidence="1" type="ORF">EGW08_009073</name>
</gene>
<comment type="caution">
    <text evidence="1">The sequence shown here is derived from an EMBL/GenBank/DDBJ whole genome shotgun (WGS) entry which is preliminary data.</text>
</comment>